<dbReference type="InterPro" id="IPR036328">
    <property type="entry name" value="MliC_sf"/>
</dbReference>
<dbReference type="Gene3D" id="2.40.128.200">
    <property type="match status" value="1"/>
</dbReference>
<gene>
    <name evidence="1" type="ORF">EDC28_10119</name>
</gene>
<dbReference type="PROSITE" id="PS51257">
    <property type="entry name" value="PROKAR_LIPOPROTEIN"/>
    <property type="match status" value="1"/>
</dbReference>
<name>A0A3N1PP99_9GAMM</name>
<dbReference type="EMBL" id="RJUL01000001">
    <property type="protein sequence ID" value="ROQ30333.1"/>
    <property type="molecule type" value="Genomic_DNA"/>
</dbReference>
<reference evidence="1 2" key="1">
    <citation type="submission" date="2018-11" db="EMBL/GenBank/DDBJ databases">
        <title>Genomic Encyclopedia of Type Strains, Phase IV (KMG-IV): sequencing the most valuable type-strain genomes for metagenomic binning, comparative biology and taxonomic classification.</title>
        <authorList>
            <person name="Goeker M."/>
        </authorList>
    </citation>
    <scope>NUCLEOTIDE SEQUENCE [LARGE SCALE GENOMIC DNA]</scope>
    <source>
        <strain evidence="1 2">DSM 21945</strain>
    </source>
</reference>
<sequence length="218" mass="23222">MSKHIWAVVLVLLSGCGDKGNTDLPVTAKAPEAPDLSERIAGPGARVYHCTDTSLVLEQKGGSSMLYLDGQKVPVQQRQSSSGIEYAGTELHLVTSGKEATLTTRGASQSCRLDPKATAWDSAKLKGVDFRALGNEPGWQLEISGTAMELDTDYGQQRFKSGARRLQQGDKTLFEGSGFSATLSPGPCVDDMSGERFDTKVAIALGSQQLHGCGNFLK</sequence>
<organism evidence="1 2">
    <name type="scientific">Gallaecimonas pentaromativorans</name>
    <dbReference type="NCBI Taxonomy" id="584787"/>
    <lineage>
        <taxon>Bacteria</taxon>
        <taxon>Pseudomonadati</taxon>
        <taxon>Pseudomonadota</taxon>
        <taxon>Gammaproteobacteria</taxon>
        <taxon>Enterobacterales</taxon>
        <taxon>Gallaecimonadaceae</taxon>
        <taxon>Gallaecimonas</taxon>
    </lineage>
</organism>
<dbReference type="Proteomes" id="UP000268033">
    <property type="component" value="Unassembled WGS sequence"/>
</dbReference>
<dbReference type="STRING" id="584787.GCA_001247655_02162"/>
<evidence type="ECO:0000313" key="2">
    <source>
        <dbReference type="Proteomes" id="UP000268033"/>
    </source>
</evidence>
<proteinExistence type="predicted"/>
<comment type="caution">
    <text evidence="1">The sequence shown here is derived from an EMBL/GenBank/DDBJ whole genome shotgun (WGS) entry which is preliminary data.</text>
</comment>
<accession>A0A3N1PP99</accession>
<evidence type="ECO:0000313" key="1">
    <source>
        <dbReference type="EMBL" id="ROQ30333.1"/>
    </source>
</evidence>
<dbReference type="AlphaFoldDB" id="A0A3N1PP99"/>
<dbReference type="SUPFAM" id="SSF141488">
    <property type="entry name" value="YdhA-like"/>
    <property type="match status" value="1"/>
</dbReference>
<dbReference type="RefSeq" id="WP_123420258.1">
    <property type="nucleotide sequence ID" value="NZ_JBLXEP010000009.1"/>
</dbReference>
<keyword evidence="2" id="KW-1185">Reference proteome</keyword>
<protein>
    <submittedName>
        <fullName evidence="1">Membrane-bound lysozyme inhibitor of c-type lysozyme MliC</fullName>
    </submittedName>
</protein>